<dbReference type="OMA" id="DPYQRWV"/>
<dbReference type="Proteomes" id="UP000258309">
    <property type="component" value="Unassembled WGS sequence"/>
</dbReference>
<evidence type="ECO:0000256" key="1">
    <source>
        <dbReference type="SAM" id="MobiDB-lite"/>
    </source>
</evidence>
<evidence type="ECO:0000259" key="2">
    <source>
        <dbReference type="Pfam" id="PF01738"/>
    </source>
</evidence>
<feature type="non-terminal residue" evidence="3">
    <location>
        <position position="251"/>
    </location>
</feature>
<feature type="domain" description="Dienelactone hydrolase" evidence="2">
    <location>
        <begin position="32"/>
        <end position="246"/>
    </location>
</feature>
<dbReference type="PANTHER" id="PTHR17630:SF44">
    <property type="entry name" value="PROTEIN AIM2"/>
    <property type="match status" value="1"/>
</dbReference>
<evidence type="ECO:0000313" key="3">
    <source>
        <dbReference type="EMBL" id="RFU35121.1"/>
    </source>
</evidence>
<dbReference type="STRING" id="5539.A0A3E2HPZ2"/>
<keyword evidence="4" id="KW-1185">Reference proteome</keyword>
<feature type="region of interest" description="Disordered" evidence="1">
    <location>
        <begin position="1"/>
        <end position="21"/>
    </location>
</feature>
<dbReference type="GO" id="GO:0016787">
    <property type="term" value="F:hydrolase activity"/>
    <property type="evidence" value="ECO:0007669"/>
    <property type="project" value="InterPro"/>
</dbReference>
<dbReference type="SUPFAM" id="SSF53474">
    <property type="entry name" value="alpha/beta-Hydrolases"/>
    <property type="match status" value="1"/>
</dbReference>
<dbReference type="PANTHER" id="PTHR17630">
    <property type="entry name" value="DIENELACTONE HYDROLASE"/>
    <property type="match status" value="1"/>
</dbReference>
<dbReference type="Pfam" id="PF01738">
    <property type="entry name" value="DLH"/>
    <property type="match status" value="1"/>
</dbReference>
<dbReference type="AlphaFoldDB" id="A0A3E2HPZ2"/>
<dbReference type="InterPro" id="IPR002925">
    <property type="entry name" value="Dienelactn_hydro"/>
</dbReference>
<evidence type="ECO:0000313" key="4">
    <source>
        <dbReference type="Proteomes" id="UP000258309"/>
    </source>
</evidence>
<feature type="compositionally biased region" description="Basic and acidic residues" evidence="1">
    <location>
        <begin position="1"/>
        <end position="14"/>
    </location>
</feature>
<gene>
    <name evidence="3" type="ORF">B7463_g1178</name>
</gene>
<name>A0A3E2HPZ2_SCYLI</name>
<protein>
    <recommendedName>
        <fullName evidence="2">Dienelactone hydrolase domain-containing protein</fullName>
    </recommendedName>
</protein>
<dbReference type="Gene3D" id="3.40.50.1820">
    <property type="entry name" value="alpha/beta hydrolase"/>
    <property type="match status" value="1"/>
</dbReference>
<reference evidence="3 4" key="1">
    <citation type="submission" date="2018-05" db="EMBL/GenBank/DDBJ databases">
        <title>Draft genome sequence of Scytalidium lignicola DSM 105466, a ubiquitous saprotrophic fungus.</title>
        <authorList>
            <person name="Buettner E."/>
            <person name="Gebauer A.M."/>
            <person name="Hofrichter M."/>
            <person name="Liers C."/>
            <person name="Kellner H."/>
        </authorList>
    </citation>
    <scope>NUCLEOTIDE SEQUENCE [LARGE SCALE GENOMIC DNA]</scope>
    <source>
        <strain evidence="3 4">DSM 105466</strain>
    </source>
</reference>
<proteinExistence type="predicted"/>
<dbReference type="EMBL" id="NCSJ02000012">
    <property type="protein sequence ID" value="RFU35121.1"/>
    <property type="molecule type" value="Genomic_DNA"/>
</dbReference>
<dbReference type="OrthoDB" id="1393670at2759"/>
<comment type="caution">
    <text evidence="3">The sequence shown here is derived from an EMBL/GenBank/DDBJ whole genome shotgun (WGS) entry which is preliminary data.</text>
</comment>
<organism evidence="3 4">
    <name type="scientific">Scytalidium lignicola</name>
    <name type="common">Hyphomycete</name>
    <dbReference type="NCBI Taxonomy" id="5539"/>
    <lineage>
        <taxon>Eukaryota</taxon>
        <taxon>Fungi</taxon>
        <taxon>Dikarya</taxon>
        <taxon>Ascomycota</taxon>
        <taxon>Pezizomycotina</taxon>
        <taxon>Leotiomycetes</taxon>
        <taxon>Leotiomycetes incertae sedis</taxon>
        <taxon>Scytalidium</taxon>
    </lineage>
</organism>
<accession>A0A3E2HPZ2</accession>
<sequence length="251" mass="28385">MEVRESNVVEKRESGTSFGDGTSFGTNRPWVVATPPKDKANGNVVFYFPDVWGLFTNGLLIVDAFADAGYLALAIDYFRGDPVWKHRKDRNDNSDPDFDYEAWKEKHTAFADEAVPKWVQAAAAEYGKPETKYACVGYCFGAPYVCNALAGDTVSVGAFAHPAFLKEHHFFNLKAPLFLSCAEVDHTFDAASRRRAVDILQSEKKPYQLQLFYGVEHGFALRGNMDNPYERYAKEESLTSIIKWFDFWLSQ</sequence>
<feature type="non-terminal residue" evidence="3">
    <location>
        <position position="1"/>
    </location>
</feature>
<dbReference type="InterPro" id="IPR029058">
    <property type="entry name" value="AB_hydrolase_fold"/>
</dbReference>